<gene>
    <name evidence="2" type="ORF">DARMORV10_C06P27450.1</name>
</gene>
<dbReference type="AlphaFoldDB" id="A0A816QCB3"/>
<proteinExistence type="predicted"/>
<name>A0A816QCB3_BRANA</name>
<evidence type="ECO:0000256" key="1">
    <source>
        <dbReference type="SAM" id="MobiDB-lite"/>
    </source>
</evidence>
<organism evidence="2">
    <name type="scientific">Brassica napus</name>
    <name type="common">Rape</name>
    <dbReference type="NCBI Taxonomy" id="3708"/>
    <lineage>
        <taxon>Eukaryota</taxon>
        <taxon>Viridiplantae</taxon>
        <taxon>Streptophyta</taxon>
        <taxon>Embryophyta</taxon>
        <taxon>Tracheophyta</taxon>
        <taxon>Spermatophyta</taxon>
        <taxon>Magnoliopsida</taxon>
        <taxon>eudicotyledons</taxon>
        <taxon>Gunneridae</taxon>
        <taxon>Pentapetalae</taxon>
        <taxon>rosids</taxon>
        <taxon>malvids</taxon>
        <taxon>Brassicales</taxon>
        <taxon>Brassicaceae</taxon>
        <taxon>Brassiceae</taxon>
        <taxon>Brassica</taxon>
    </lineage>
</organism>
<dbReference type="Proteomes" id="UP001295469">
    <property type="component" value="Chromosome C06"/>
</dbReference>
<dbReference type="EMBL" id="HG994370">
    <property type="protein sequence ID" value="CAF2059885.1"/>
    <property type="molecule type" value="Genomic_DNA"/>
</dbReference>
<protein>
    <submittedName>
        <fullName evidence="2">(rape) hypothetical protein</fullName>
    </submittedName>
</protein>
<evidence type="ECO:0000313" key="2">
    <source>
        <dbReference type="EMBL" id="CAF2059885.1"/>
    </source>
</evidence>
<feature type="region of interest" description="Disordered" evidence="1">
    <location>
        <begin position="33"/>
        <end position="53"/>
    </location>
</feature>
<sequence>MGNQNESTYTGIQALSYLTSGGGNEWWRRRRRGLNLSEEGDGGGGTEGRDRSG</sequence>
<reference evidence="2" key="1">
    <citation type="submission" date="2021-01" db="EMBL/GenBank/DDBJ databases">
        <authorList>
            <consortium name="Genoscope - CEA"/>
            <person name="William W."/>
        </authorList>
    </citation>
    <scope>NUCLEOTIDE SEQUENCE</scope>
</reference>
<accession>A0A816QCB3</accession>